<gene>
    <name evidence="2" type="ORF">M421DRAFT_175466</name>
</gene>
<protein>
    <recommendedName>
        <fullName evidence="1">DUF7730 domain-containing protein</fullName>
    </recommendedName>
</protein>
<organism evidence="2 3">
    <name type="scientific">Didymella exigua CBS 183.55</name>
    <dbReference type="NCBI Taxonomy" id="1150837"/>
    <lineage>
        <taxon>Eukaryota</taxon>
        <taxon>Fungi</taxon>
        <taxon>Dikarya</taxon>
        <taxon>Ascomycota</taxon>
        <taxon>Pezizomycotina</taxon>
        <taxon>Dothideomycetes</taxon>
        <taxon>Pleosporomycetidae</taxon>
        <taxon>Pleosporales</taxon>
        <taxon>Pleosporineae</taxon>
        <taxon>Didymellaceae</taxon>
        <taxon>Didymella</taxon>
    </lineage>
</organism>
<dbReference type="Proteomes" id="UP000800082">
    <property type="component" value="Unassembled WGS sequence"/>
</dbReference>
<dbReference type="Pfam" id="PF24864">
    <property type="entry name" value="DUF7730"/>
    <property type="match status" value="1"/>
</dbReference>
<dbReference type="AlphaFoldDB" id="A0A6A5RN69"/>
<evidence type="ECO:0000259" key="1">
    <source>
        <dbReference type="Pfam" id="PF24864"/>
    </source>
</evidence>
<dbReference type="OrthoDB" id="5413827at2759"/>
<name>A0A6A5RN69_9PLEO</name>
<dbReference type="EMBL" id="ML978971">
    <property type="protein sequence ID" value="KAF1927786.1"/>
    <property type="molecule type" value="Genomic_DNA"/>
</dbReference>
<feature type="domain" description="DUF7730" evidence="1">
    <location>
        <begin position="6"/>
        <end position="131"/>
    </location>
</feature>
<keyword evidence="3" id="KW-1185">Reference proteome</keyword>
<dbReference type="PANTHER" id="PTHR38790:SF4">
    <property type="entry name" value="2EXR DOMAIN-CONTAINING PROTEIN"/>
    <property type="match status" value="1"/>
</dbReference>
<evidence type="ECO:0000313" key="2">
    <source>
        <dbReference type="EMBL" id="KAF1927786.1"/>
    </source>
</evidence>
<dbReference type="PANTHER" id="PTHR38790">
    <property type="entry name" value="2EXR DOMAIN-CONTAINING PROTEIN-RELATED"/>
    <property type="match status" value="1"/>
</dbReference>
<proteinExistence type="predicted"/>
<dbReference type="GeneID" id="54345474"/>
<reference evidence="2" key="1">
    <citation type="journal article" date="2020" name="Stud. Mycol.">
        <title>101 Dothideomycetes genomes: a test case for predicting lifestyles and emergence of pathogens.</title>
        <authorList>
            <person name="Haridas S."/>
            <person name="Albert R."/>
            <person name="Binder M."/>
            <person name="Bloem J."/>
            <person name="Labutti K."/>
            <person name="Salamov A."/>
            <person name="Andreopoulos B."/>
            <person name="Baker S."/>
            <person name="Barry K."/>
            <person name="Bills G."/>
            <person name="Bluhm B."/>
            <person name="Cannon C."/>
            <person name="Castanera R."/>
            <person name="Culley D."/>
            <person name="Daum C."/>
            <person name="Ezra D."/>
            <person name="Gonzalez J."/>
            <person name="Henrissat B."/>
            <person name="Kuo A."/>
            <person name="Liang C."/>
            <person name="Lipzen A."/>
            <person name="Lutzoni F."/>
            <person name="Magnuson J."/>
            <person name="Mondo S."/>
            <person name="Nolan M."/>
            <person name="Ohm R."/>
            <person name="Pangilinan J."/>
            <person name="Park H.-J."/>
            <person name="Ramirez L."/>
            <person name="Alfaro M."/>
            <person name="Sun H."/>
            <person name="Tritt A."/>
            <person name="Yoshinaga Y."/>
            <person name="Zwiers L.-H."/>
            <person name="Turgeon B."/>
            <person name="Goodwin S."/>
            <person name="Spatafora J."/>
            <person name="Crous P."/>
            <person name="Grigoriev I."/>
        </authorList>
    </citation>
    <scope>NUCLEOTIDE SEQUENCE</scope>
    <source>
        <strain evidence="2">CBS 183.55</strain>
    </source>
</reference>
<sequence>MITITDQKSPLLQLPQNLRERIWSHAYGSLVLHAEPACVDQKMKPSGHYAFKYCLCQQPEQVTNSSTKMTECCANARRAGTRTPFFWPIVSKQFWTEAMDTLYASATFKVDSSIDLYILSSSQQHSVRRMRFLVVQLGLGIKHHNRIWSPARCSNVIKKFESLQGLMLLIGRGVEDDENYSGTRMTWKYDSNGKPNGTVSHGSRMEGPSWNEERNWLPMFLRAFQQHHLQPEVTHIHLFEGNKQKWCEPPPYHPKDRRWREDPYLERREDEVFQEKLRKDLAASMRAVLLGQDIGLLFPDWKAENERLLQEHMPKTKESLPED</sequence>
<dbReference type="InterPro" id="IPR056632">
    <property type="entry name" value="DUF7730"/>
</dbReference>
<dbReference type="RefSeq" id="XP_033448038.1">
    <property type="nucleotide sequence ID" value="XM_033587827.1"/>
</dbReference>
<accession>A0A6A5RN69</accession>
<evidence type="ECO:0000313" key="3">
    <source>
        <dbReference type="Proteomes" id="UP000800082"/>
    </source>
</evidence>